<reference evidence="1 2" key="1">
    <citation type="submission" date="2017-01" db="EMBL/GenBank/DDBJ databases">
        <authorList>
            <person name="Mah S.A."/>
            <person name="Swanson W.J."/>
            <person name="Moy G.W."/>
            <person name="Vacquier V.D."/>
        </authorList>
    </citation>
    <scope>NUCLEOTIDE SEQUENCE [LARGE SCALE GENOMIC DNA]</scope>
    <source>
        <strain evidence="1 2">DSM 29590</strain>
    </source>
</reference>
<feature type="non-terminal residue" evidence="1">
    <location>
        <position position="48"/>
    </location>
</feature>
<evidence type="ECO:0000313" key="1">
    <source>
        <dbReference type="EMBL" id="SIS26578.1"/>
    </source>
</evidence>
<organism evidence="1 2">
    <name type="scientific">Roseovarius nanhaiticus</name>
    <dbReference type="NCBI Taxonomy" id="573024"/>
    <lineage>
        <taxon>Bacteria</taxon>
        <taxon>Pseudomonadati</taxon>
        <taxon>Pseudomonadota</taxon>
        <taxon>Alphaproteobacteria</taxon>
        <taxon>Rhodobacterales</taxon>
        <taxon>Roseobacteraceae</taxon>
        <taxon>Roseovarius</taxon>
    </lineage>
</organism>
<accession>A0A1N7HPE5</accession>
<name>A0A1N7HPE5_9RHOB</name>
<gene>
    <name evidence="1" type="ORF">SAMN05421666_3608</name>
</gene>
<dbReference type="AlphaFoldDB" id="A0A1N7HPE5"/>
<dbReference type="Proteomes" id="UP000186019">
    <property type="component" value="Unassembled WGS sequence"/>
</dbReference>
<keyword evidence="2" id="KW-1185">Reference proteome</keyword>
<evidence type="ECO:0000313" key="2">
    <source>
        <dbReference type="Proteomes" id="UP000186019"/>
    </source>
</evidence>
<sequence length="48" mass="5422">MRWVVDIYHNSPHRGLGGRTPLEQWDADMEDGNYPLSGLPDVASKRLA</sequence>
<dbReference type="EMBL" id="FTNV01000013">
    <property type="protein sequence ID" value="SIS26578.1"/>
    <property type="molecule type" value="Genomic_DNA"/>
</dbReference>
<proteinExistence type="predicted"/>
<protein>
    <recommendedName>
        <fullName evidence="3">Transposase</fullName>
    </recommendedName>
</protein>
<evidence type="ECO:0008006" key="3">
    <source>
        <dbReference type="Google" id="ProtNLM"/>
    </source>
</evidence>